<name>A0ABV7INK0_9SPHN</name>
<dbReference type="EMBL" id="JBHRTQ010000001">
    <property type="protein sequence ID" value="MFC3172841.1"/>
    <property type="molecule type" value="Genomic_DNA"/>
</dbReference>
<comment type="similarity">
    <text evidence="2">Belongs to the NAD(P)-dependent epimerase/dehydratase family.</text>
</comment>
<evidence type="ECO:0000313" key="5">
    <source>
        <dbReference type="Proteomes" id="UP001595604"/>
    </source>
</evidence>
<accession>A0ABV7INK0</accession>
<comment type="pathway">
    <text evidence="1">Bacterial outer membrane biogenesis; LPS O-antigen biosynthesis.</text>
</comment>
<organism evidence="4 5">
    <name type="scientific">Novosphingobium bradum</name>
    <dbReference type="NCBI Taxonomy" id="1737444"/>
    <lineage>
        <taxon>Bacteria</taxon>
        <taxon>Pseudomonadati</taxon>
        <taxon>Pseudomonadota</taxon>
        <taxon>Alphaproteobacteria</taxon>
        <taxon>Sphingomonadales</taxon>
        <taxon>Sphingomonadaceae</taxon>
        <taxon>Novosphingobium</taxon>
    </lineage>
</organism>
<dbReference type="Gene3D" id="3.40.50.720">
    <property type="entry name" value="NAD(P)-binding Rossmann-like Domain"/>
    <property type="match status" value="1"/>
</dbReference>
<dbReference type="RefSeq" id="WP_379508236.1">
    <property type="nucleotide sequence ID" value="NZ_JBHRTQ010000001.1"/>
</dbReference>
<dbReference type="InterPro" id="IPR001509">
    <property type="entry name" value="Epimerase_deHydtase"/>
</dbReference>
<dbReference type="InterPro" id="IPR036291">
    <property type="entry name" value="NAD(P)-bd_dom_sf"/>
</dbReference>
<reference evidence="5" key="1">
    <citation type="journal article" date="2019" name="Int. J. Syst. Evol. Microbiol.">
        <title>The Global Catalogue of Microorganisms (GCM) 10K type strain sequencing project: providing services to taxonomists for standard genome sequencing and annotation.</title>
        <authorList>
            <consortium name="The Broad Institute Genomics Platform"/>
            <consortium name="The Broad Institute Genome Sequencing Center for Infectious Disease"/>
            <person name="Wu L."/>
            <person name="Ma J."/>
        </authorList>
    </citation>
    <scope>NUCLEOTIDE SEQUENCE [LARGE SCALE GENOMIC DNA]</scope>
    <source>
        <strain evidence="5">KCTC 42984</strain>
    </source>
</reference>
<evidence type="ECO:0000256" key="2">
    <source>
        <dbReference type="ARBA" id="ARBA00007637"/>
    </source>
</evidence>
<evidence type="ECO:0000259" key="3">
    <source>
        <dbReference type="Pfam" id="PF01370"/>
    </source>
</evidence>
<comment type="caution">
    <text evidence="4">The sequence shown here is derived from an EMBL/GenBank/DDBJ whole genome shotgun (WGS) entry which is preliminary data.</text>
</comment>
<evidence type="ECO:0000313" key="4">
    <source>
        <dbReference type="EMBL" id="MFC3172841.1"/>
    </source>
</evidence>
<sequence>MISGAKILVTGATGSVGGSLARYLTPHNEVWGAARFTDPARRQAQEEAGIKTVRIDVGSGDFCALPQDFDYVIHASWMRAGLDQLQEAIRNNIEGVGLLMQHTCRAKATMVVSGMPVYTPNPDPAHLFAESDPVGASSYAFAPTSPYSKAGVEAVARFCARAFDMKVVITRLNSVMGTPRSYPEGVIRSVLGGHPIMAPHERNMQSPIHIADMQWQLEPLLAAASNPAFIVNWGGDEHMAVQDWVKATNEWSGKSATVQVHSVPGAPVANAADPTLRQSVTGPSRIDFWAEFRAIYDRVAAEDDPGAGDFSGMAVRKTS</sequence>
<feature type="domain" description="NAD-dependent epimerase/dehydratase" evidence="3">
    <location>
        <begin position="7"/>
        <end position="188"/>
    </location>
</feature>
<dbReference type="Proteomes" id="UP001595604">
    <property type="component" value="Unassembled WGS sequence"/>
</dbReference>
<protein>
    <submittedName>
        <fullName evidence="4">NAD-dependent epimerase/dehydratase family protein</fullName>
    </submittedName>
</protein>
<dbReference type="PANTHER" id="PTHR43000">
    <property type="entry name" value="DTDP-D-GLUCOSE 4,6-DEHYDRATASE-RELATED"/>
    <property type="match status" value="1"/>
</dbReference>
<dbReference type="Pfam" id="PF01370">
    <property type="entry name" value="Epimerase"/>
    <property type="match status" value="1"/>
</dbReference>
<dbReference type="SUPFAM" id="SSF51735">
    <property type="entry name" value="NAD(P)-binding Rossmann-fold domains"/>
    <property type="match status" value="1"/>
</dbReference>
<gene>
    <name evidence="4" type="ORF">ACFOD9_01100</name>
</gene>
<evidence type="ECO:0000256" key="1">
    <source>
        <dbReference type="ARBA" id="ARBA00005125"/>
    </source>
</evidence>
<keyword evidence="5" id="KW-1185">Reference proteome</keyword>
<proteinExistence type="inferred from homology"/>